<gene>
    <name evidence="2" type="ORF">R5A26_12395</name>
</gene>
<keyword evidence="1" id="KW-1133">Transmembrane helix</keyword>
<dbReference type="RefSeq" id="WP_317771250.1">
    <property type="nucleotide sequence ID" value="NZ_JAWMAJ010000032.1"/>
</dbReference>
<keyword evidence="3" id="KW-1185">Reference proteome</keyword>
<keyword evidence="1" id="KW-0812">Transmembrane</keyword>
<dbReference type="InterPro" id="IPR007165">
    <property type="entry name" value="Phage_holin_4_2"/>
</dbReference>
<name>A0ABU4F831_9ACTN</name>
<dbReference type="Proteomes" id="UP001187346">
    <property type="component" value="Unassembled WGS sequence"/>
</dbReference>
<proteinExistence type="predicted"/>
<evidence type="ECO:0000256" key="1">
    <source>
        <dbReference type="SAM" id="Phobius"/>
    </source>
</evidence>
<sequence>MKARQLLGTYLGVALAAALLSGIHALGDSRLFDALVAGIVFTAVNQLIYAYPDDIRGAHPIVLLAFGAVGIVQDTLIWLLVSWLSGKMGDGLHVDGFPTALLGGVVVRASTFVLLALGPRPVPQVPQDS</sequence>
<dbReference type="EMBL" id="JAWMAJ010000032">
    <property type="protein sequence ID" value="MDV7216751.1"/>
    <property type="molecule type" value="Genomic_DNA"/>
</dbReference>
<organism evidence="2 3">
    <name type="scientific">Streptomyces prunicolor</name>
    <dbReference type="NCBI Taxonomy" id="67348"/>
    <lineage>
        <taxon>Bacteria</taxon>
        <taxon>Bacillati</taxon>
        <taxon>Actinomycetota</taxon>
        <taxon>Actinomycetes</taxon>
        <taxon>Kitasatosporales</taxon>
        <taxon>Streptomycetaceae</taxon>
        <taxon>Streptomyces</taxon>
    </lineage>
</organism>
<evidence type="ECO:0000313" key="3">
    <source>
        <dbReference type="Proteomes" id="UP001187346"/>
    </source>
</evidence>
<feature type="transmembrane region" description="Helical" evidence="1">
    <location>
        <begin position="35"/>
        <end position="51"/>
    </location>
</feature>
<dbReference type="Pfam" id="PF04020">
    <property type="entry name" value="Phage_holin_4_2"/>
    <property type="match status" value="1"/>
</dbReference>
<reference evidence="2 3" key="1">
    <citation type="submission" date="2023-10" db="EMBL/GenBank/DDBJ databases">
        <title>Characterization of rhizosphere-enriched actinobacteria from wheat plants lab-grown on chernevaya soil.</title>
        <authorList>
            <person name="Tikhonova E.N."/>
            <person name="Konopkin A."/>
            <person name="Kravchenko I.K."/>
        </authorList>
    </citation>
    <scope>NUCLEOTIDE SEQUENCE [LARGE SCALE GENOMIC DNA]</scope>
    <source>
        <strain evidence="2 3">RR29</strain>
    </source>
</reference>
<comment type="caution">
    <text evidence="2">The sequence shown here is derived from an EMBL/GenBank/DDBJ whole genome shotgun (WGS) entry which is preliminary data.</text>
</comment>
<feature type="transmembrane region" description="Helical" evidence="1">
    <location>
        <begin position="63"/>
        <end position="84"/>
    </location>
</feature>
<feature type="transmembrane region" description="Helical" evidence="1">
    <location>
        <begin position="96"/>
        <end position="117"/>
    </location>
</feature>
<accession>A0ABU4F831</accession>
<keyword evidence="1" id="KW-0472">Membrane</keyword>
<evidence type="ECO:0000313" key="2">
    <source>
        <dbReference type="EMBL" id="MDV7216751.1"/>
    </source>
</evidence>
<protein>
    <submittedName>
        <fullName evidence="2">Phage holin family protein</fullName>
    </submittedName>
</protein>